<name>A0A177L3X5_9BACI</name>
<keyword evidence="4" id="KW-1185">Reference proteome</keyword>
<evidence type="ECO:0000313" key="4">
    <source>
        <dbReference type="Proteomes" id="UP000076935"/>
    </source>
</evidence>
<dbReference type="Gene3D" id="3.90.226.10">
    <property type="entry name" value="2-enoyl-CoA Hydratase, Chain A, domain 1"/>
    <property type="match status" value="1"/>
</dbReference>
<evidence type="ECO:0000256" key="1">
    <source>
        <dbReference type="ARBA" id="ARBA00005254"/>
    </source>
</evidence>
<dbReference type="EMBL" id="LQWZ01000002">
    <property type="protein sequence ID" value="OAH59461.1"/>
    <property type="molecule type" value="Genomic_DNA"/>
</dbReference>
<dbReference type="EMBL" id="LQWY01000001">
    <property type="protein sequence ID" value="OAH63345.1"/>
    <property type="molecule type" value="Genomic_DNA"/>
</dbReference>
<dbReference type="InterPro" id="IPR014748">
    <property type="entry name" value="Enoyl-CoA_hydra_C"/>
</dbReference>
<dbReference type="Gene3D" id="1.10.12.10">
    <property type="entry name" value="Lyase 2-enoyl-coa Hydratase, Chain A, domain 2"/>
    <property type="match status" value="1"/>
</dbReference>
<evidence type="ECO:0000313" key="3">
    <source>
        <dbReference type="EMBL" id="OAH63345.1"/>
    </source>
</evidence>
<dbReference type="STRING" id="29332.AWH48_15100"/>
<dbReference type="Pfam" id="PF00378">
    <property type="entry name" value="ECH_1"/>
    <property type="match status" value="1"/>
</dbReference>
<dbReference type="InterPro" id="IPR029045">
    <property type="entry name" value="ClpP/crotonase-like_dom_sf"/>
</dbReference>
<comment type="caution">
    <text evidence="2">The sequence shown here is derived from an EMBL/GenBank/DDBJ whole genome shotgun (WGS) entry which is preliminary data.</text>
</comment>
<dbReference type="OrthoDB" id="9775794at2"/>
<dbReference type="Proteomes" id="UP000076935">
    <property type="component" value="Unassembled WGS sequence"/>
</dbReference>
<dbReference type="SUPFAM" id="SSF52096">
    <property type="entry name" value="ClpP/crotonase"/>
    <property type="match status" value="1"/>
</dbReference>
<evidence type="ECO:0000313" key="5">
    <source>
        <dbReference type="Proteomes" id="UP000077271"/>
    </source>
</evidence>
<dbReference type="Proteomes" id="UP000077271">
    <property type="component" value="Unassembled WGS sequence"/>
</dbReference>
<dbReference type="AlphaFoldDB" id="A0A177L3X5"/>
<evidence type="ECO:0000313" key="2">
    <source>
        <dbReference type="EMBL" id="OAH59461.1"/>
    </source>
</evidence>
<dbReference type="InterPro" id="IPR001753">
    <property type="entry name" value="Enoyl-CoA_hydra/iso"/>
</dbReference>
<dbReference type="PANTHER" id="PTHR43459:SF1">
    <property type="entry name" value="EG:BACN32G11.4 PROTEIN"/>
    <property type="match status" value="1"/>
</dbReference>
<proteinExistence type="inferred from homology"/>
<accession>A0A177L3X5</accession>
<protein>
    <submittedName>
        <fullName evidence="2">Enoyl-CoA hydratase</fullName>
    </submittedName>
</protein>
<reference evidence="4 5" key="1">
    <citation type="submission" date="2016-01" db="EMBL/GenBank/DDBJ databases">
        <title>Investigation of taxonomic status of Bacillus aminovorans.</title>
        <authorList>
            <person name="Verma A."/>
            <person name="Pal Y."/>
            <person name="Krishnamurthi S."/>
        </authorList>
    </citation>
    <scope>NUCLEOTIDE SEQUENCE [LARGE SCALE GENOMIC DNA]</scope>
    <source>
        <strain evidence="3 4">DSM 1314</strain>
        <strain evidence="2 5">DSM 4337</strain>
    </source>
</reference>
<dbReference type="PANTHER" id="PTHR43459">
    <property type="entry name" value="ENOYL-COA HYDRATASE"/>
    <property type="match status" value="1"/>
</dbReference>
<dbReference type="NCBIfam" id="NF005804">
    <property type="entry name" value="PRK07659.1"/>
    <property type="match status" value="1"/>
</dbReference>
<gene>
    <name evidence="2" type="ORF">AWH48_15100</name>
    <name evidence="3" type="ORF">AWH49_00380</name>
</gene>
<sequence length="264" mass="28879">MTGGEKMENLLCLIEGETAYIQLNRPESMNALNTALMKELCEYLKEISGNSDVKIVVLSGAGPVFSAGGDIKEMMSTIDEPQFNGIKDTVTDIALAFYSMPKLTIAAIHGAAAGLGLSIALAADFILCETDSKLAMNFIDIGLIPHGGAHFMLEKRIGPIKTKKVIWDGKVMSGTEAAEMGLADRAVASGTIKEEVAYLINELHQKPLQAMIKTKKIIADLNRPQLLKTLELEKHGQLKMRESDDHHEGLRAFLEKRKPIFNNQ</sequence>
<dbReference type="CDD" id="cd06558">
    <property type="entry name" value="crotonase-like"/>
    <property type="match status" value="1"/>
</dbReference>
<organism evidence="2 5">
    <name type="scientific">Domibacillus aminovorans</name>
    <dbReference type="NCBI Taxonomy" id="29332"/>
    <lineage>
        <taxon>Bacteria</taxon>
        <taxon>Bacillati</taxon>
        <taxon>Bacillota</taxon>
        <taxon>Bacilli</taxon>
        <taxon>Bacillales</taxon>
        <taxon>Bacillaceae</taxon>
        <taxon>Domibacillus</taxon>
    </lineage>
</organism>
<dbReference type="GO" id="GO:0003824">
    <property type="term" value="F:catalytic activity"/>
    <property type="evidence" value="ECO:0007669"/>
    <property type="project" value="UniProtKB-ARBA"/>
</dbReference>
<comment type="similarity">
    <text evidence="1">Belongs to the enoyl-CoA hydratase/isomerase family.</text>
</comment>